<evidence type="ECO:0000259" key="3">
    <source>
        <dbReference type="Pfam" id="PF04003"/>
    </source>
</evidence>
<gene>
    <name evidence="4" type="ORF">RND81_12G137400</name>
</gene>
<protein>
    <recommendedName>
        <fullName evidence="3">Small-subunit processome Utp12 domain-containing protein</fullName>
    </recommendedName>
</protein>
<dbReference type="Pfam" id="PF00400">
    <property type="entry name" value="WD40"/>
    <property type="match status" value="2"/>
</dbReference>
<sequence length="605" mass="66358">MNSSNFRDLLTCFSPNFDFFAITSGDGRIKIWDTVKGQLQTEFSDIASSDETNLFAKPEERGHLSIDYTCMKWVSFDRKKKRKLGTSLLVLGTGGGDVMALDVSAGQLKWKISDCHPGGVSAISSANRGSCIYTSGADGMACEIDSMNGNLLRKFKASKKALSSICVSPDGKKIVTAAAQMKLYGSENHKKIRKFTGHPDAVRCMTMSDDGRYIFSSSVGERYVAVWRADGEKKSASCVLAMEHPPIFLDCKHVDNGGKDGAGFYVLAISEVGVSYFWYGTDIEELSKAKPTKISVSSDENPKKPHKGVSAAIFAARIQSVVNPASINVFLTRGFLVKPTFEKIVVNHGEDLRLNISKEGLLLPQSHPRITKKQLETRATALDRSNAEGALLSAPKVLGHDKVKQDQSIGSDYSQAVTSDAQASFMEDQLKSLGLLDHLDDSAAKSMKDSSFLKDIDLETIMPPRKMKAIVVSMSSNDAYKTLKMLVELWQARSYSGKDVLPWICSILVHHGHRIMSEEPEDATLCSLYKIAKSRSSAAQLLLQLTGRLQLVIAQIDKATQLKTQPSVHENETVESEDEDDDSVDEVLFGEEDDEPQAPDGEDDE</sequence>
<organism evidence="4 5">
    <name type="scientific">Saponaria officinalis</name>
    <name type="common">Common soapwort</name>
    <name type="synonym">Lychnis saponaria</name>
    <dbReference type="NCBI Taxonomy" id="3572"/>
    <lineage>
        <taxon>Eukaryota</taxon>
        <taxon>Viridiplantae</taxon>
        <taxon>Streptophyta</taxon>
        <taxon>Embryophyta</taxon>
        <taxon>Tracheophyta</taxon>
        <taxon>Spermatophyta</taxon>
        <taxon>Magnoliopsida</taxon>
        <taxon>eudicotyledons</taxon>
        <taxon>Gunneridae</taxon>
        <taxon>Pentapetalae</taxon>
        <taxon>Caryophyllales</taxon>
        <taxon>Caryophyllaceae</taxon>
        <taxon>Caryophylleae</taxon>
        <taxon>Saponaria</taxon>
    </lineage>
</organism>
<dbReference type="Gene3D" id="2.130.10.10">
    <property type="entry name" value="YVTN repeat-like/Quinoprotein amine dehydrogenase"/>
    <property type="match status" value="2"/>
</dbReference>
<reference evidence="4" key="1">
    <citation type="submission" date="2024-03" db="EMBL/GenBank/DDBJ databases">
        <title>WGS assembly of Saponaria officinalis var. Norfolk2.</title>
        <authorList>
            <person name="Jenkins J."/>
            <person name="Shu S."/>
            <person name="Grimwood J."/>
            <person name="Barry K."/>
            <person name="Goodstein D."/>
            <person name="Schmutz J."/>
            <person name="Leebens-Mack J."/>
            <person name="Osbourn A."/>
        </authorList>
    </citation>
    <scope>NUCLEOTIDE SEQUENCE [LARGE SCALE GENOMIC DNA]</scope>
    <source>
        <strain evidence="4">JIC</strain>
    </source>
</reference>
<dbReference type="SUPFAM" id="SSF50978">
    <property type="entry name" value="WD40 repeat-like"/>
    <property type="match status" value="1"/>
</dbReference>
<feature type="region of interest" description="Disordered" evidence="2">
    <location>
        <begin position="562"/>
        <end position="605"/>
    </location>
</feature>
<dbReference type="Proteomes" id="UP001443914">
    <property type="component" value="Unassembled WGS sequence"/>
</dbReference>
<dbReference type="InterPro" id="IPR007148">
    <property type="entry name" value="SSU_processome_Utp12"/>
</dbReference>
<dbReference type="EMBL" id="JBDFQZ010000012">
    <property type="protein sequence ID" value="KAK9672958.1"/>
    <property type="molecule type" value="Genomic_DNA"/>
</dbReference>
<evidence type="ECO:0000256" key="2">
    <source>
        <dbReference type="SAM" id="MobiDB-lite"/>
    </source>
</evidence>
<feature type="repeat" description="WD" evidence="1">
    <location>
        <begin position="13"/>
        <end position="42"/>
    </location>
</feature>
<dbReference type="PANTHER" id="PTHR45290">
    <property type="entry name" value="OS03G0300300 PROTEIN"/>
    <property type="match status" value="1"/>
</dbReference>
<evidence type="ECO:0000313" key="4">
    <source>
        <dbReference type="EMBL" id="KAK9672958.1"/>
    </source>
</evidence>
<comment type="caution">
    <text evidence="4">The sequence shown here is derived from an EMBL/GenBank/DDBJ whole genome shotgun (WGS) entry which is preliminary data.</text>
</comment>
<dbReference type="SMART" id="SM00320">
    <property type="entry name" value="WD40"/>
    <property type="match status" value="4"/>
</dbReference>
<dbReference type="PANTHER" id="PTHR45290:SF1">
    <property type="entry name" value="OS03G0300300 PROTEIN"/>
    <property type="match status" value="1"/>
</dbReference>
<dbReference type="PROSITE" id="PS50082">
    <property type="entry name" value="WD_REPEATS_2"/>
    <property type="match status" value="1"/>
</dbReference>
<dbReference type="InterPro" id="IPR001680">
    <property type="entry name" value="WD40_rpt"/>
</dbReference>
<dbReference type="AlphaFoldDB" id="A0AAW1HA76"/>
<name>A0AAW1HA76_SAPOF</name>
<keyword evidence="1" id="KW-0853">WD repeat</keyword>
<evidence type="ECO:0000313" key="5">
    <source>
        <dbReference type="Proteomes" id="UP001443914"/>
    </source>
</evidence>
<feature type="domain" description="Small-subunit processome Utp12" evidence="3">
    <location>
        <begin position="463"/>
        <end position="553"/>
    </location>
</feature>
<dbReference type="Pfam" id="PF04003">
    <property type="entry name" value="Utp12"/>
    <property type="match status" value="1"/>
</dbReference>
<dbReference type="InterPro" id="IPR036322">
    <property type="entry name" value="WD40_repeat_dom_sf"/>
</dbReference>
<feature type="compositionally biased region" description="Acidic residues" evidence="2">
    <location>
        <begin position="573"/>
        <end position="605"/>
    </location>
</feature>
<evidence type="ECO:0000256" key="1">
    <source>
        <dbReference type="PROSITE-ProRule" id="PRU00221"/>
    </source>
</evidence>
<keyword evidence="5" id="KW-1185">Reference proteome</keyword>
<accession>A0AAW1HA76</accession>
<proteinExistence type="predicted"/>
<dbReference type="InterPro" id="IPR015943">
    <property type="entry name" value="WD40/YVTN_repeat-like_dom_sf"/>
</dbReference>